<proteinExistence type="predicted"/>
<dbReference type="GO" id="GO:0006508">
    <property type="term" value="P:proteolysis"/>
    <property type="evidence" value="ECO:0007669"/>
    <property type="project" value="InterPro"/>
</dbReference>
<evidence type="ECO:0000313" key="2">
    <source>
        <dbReference type="EMBL" id="SEW11577.1"/>
    </source>
</evidence>
<accession>A0A662Z5X8</accession>
<sequence>MKVLVSVIGLSFITDLLVNIGIMDEPEPLPEIEFMSYEVEYVTIEDVAIQFLPRFQEIDGVTFINDILYVSEVVGLPETFDPGLSPEVEAAYEEMRTDALEFDLNFVITSDYRSYTGQEEIYNDMLAVYGTVEETNNWVNQPGFSEHQSGLAIDVGSYESWELQEMPFGFTPESEWVAENAHNYGFIIRYPEGYEDVTGMSYEPWHLRYIGVEHATAVYESGETLEHYLNLVDEDGNVNIPDEYVDYEENTQQ</sequence>
<dbReference type="AlphaFoldDB" id="A0A662Z5X8"/>
<evidence type="ECO:0000313" key="3">
    <source>
        <dbReference type="Proteomes" id="UP000243605"/>
    </source>
</evidence>
<dbReference type="EMBL" id="FOIT01000005">
    <property type="protein sequence ID" value="SEW11577.1"/>
    <property type="molecule type" value="Genomic_DNA"/>
</dbReference>
<name>A0A662Z5X8_9STAP</name>
<keyword evidence="2" id="KW-0121">Carboxypeptidase</keyword>
<dbReference type="Gene3D" id="3.30.1380.10">
    <property type="match status" value="1"/>
</dbReference>
<dbReference type="InterPro" id="IPR052179">
    <property type="entry name" value="DD-CPase-like"/>
</dbReference>
<dbReference type="OrthoDB" id="9792074at2"/>
<keyword evidence="3" id="KW-1185">Reference proteome</keyword>
<feature type="domain" description="D-alanyl-D-alanine carboxypeptidase-like core" evidence="1">
    <location>
        <begin position="84"/>
        <end position="211"/>
    </location>
</feature>
<reference evidence="2 3" key="1">
    <citation type="submission" date="2016-10" db="EMBL/GenBank/DDBJ databases">
        <authorList>
            <person name="Varghese N."/>
            <person name="Submissions S."/>
        </authorList>
    </citation>
    <scope>NUCLEOTIDE SEQUENCE [LARGE SCALE GENOMIC DNA]</scope>
    <source>
        <strain evidence="2 3">IBRC-M10081</strain>
    </source>
</reference>
<keyword evidence="2" id="KW-0645">Protease</keyword>
<gene>
    <name evidence="2" type="ORF">SAMN05192557_1689</name>
</gene>
<dbReference type="SUPFAM" id="SSF55166">
    <property type="entry name" value="Hedgehog/DD-peptidase"/>
    <property type="match status" value="1"/>
</dbReference>
<dbReference type="Proteomes" id="UP000243605">
    <property type="component" value="Unassembled WGS sequence"/>
</dbReference>
<dbReference type="PANTHER" id="PTHR34385:SF1">
    <property type="entry name" value="PEPTIDOGLYCAN L-ALANYL-D-GLUTAMATE ENDOPEPTIDASE CWLK"/>
    <property type="match status" value="1"/>
</dbReference>
<protein>
    <submittedName>
        <fullName evidence="2">D-alanyl-D-alanine carboxypeptidase</fullName>
    </submittedName>
</protein>
<evidence type="ECO:0000259" key="1">
    <source>
        <dbReference type="Pfam" id="PF02557"/>
    </source>
</evidence>
<dbReference type="RefSeq" id="WP_091475760.1">
    <property type="nucleotide sequence ID" value="NZ_FOIT01000005.1"/>
</dbReference>
<dbReference type="Pfam" id="PF02557">
    <property type="entry name" value="VanY"/>
    <property type="match status" value="1"/>
</dbReference>
<dbReference type="InterPro" id="IPR009045">
    <property type="entry name" value="Zn_M74/Hedgehog-like"/>
</dbReference>
<organism evidence="2 3">
    <name type="scientific">Aliicoccus persicus</name>
    <dbReference type="NCBI Taxonomy" id="930138"/>
    <lineage>
        <taxon>Bacteria</taxon>
        <taxon>Bacillati</taxon>
        <taxon>Bacillota</taxon>
        <taxon>Bacilli</taxon>
        <taxon>Bacillales</taxon>
        <taxon>Staphylococcaceae</taxon>
        <taxon>Aliicoccus</taxon>
    </lineage>
</organism>
<dbReference type="GO" id="GO:0004180">
    <property type="term" value="F:carboxypeptidase activity"/>
    <property type="evidence" value="ECO:0007669"/>
    <property type="project" value="UniProtKB-KW"/>
</dbReference>
<dbReference type="InterPro" id="IPR003709">
    <property type="entry name" value="VanY-like_core_dom"/>
</dbReference>
<dbReference type="CDD" id="cd14852">
    <property type="entry name" value="LD-carboxypeptidase"/>
    <property type="match status" value="1"/>
</dbReference>
<dbReference type="PANTHER" id="PTHR34385">
    <property type="entry name" value="D-ALANYL-D-ALANINE CARBOXYPEPTIDASE"/>
    <property type="match status" value="1"/>
</dbReference>
<keyword evidence="2" id="KW-0378">Hydrolase</keyword>
<dbReference type="InterPro" id="IPR058193">
    <property type="entry name" value="VanY/YodJ_core_dom"/>
</dbReference>